<reference evidence="2" key="1">
    <citation type="journal article" date="2020" name="Stud. Mycol.">
        <title>101 Dothideomycetes genomes: a test case for predicting lifestyles and emergence of pathogens.</title>
        <authorList>
            <person name="Haridas S."/>
            <person name="Albert R."/>
            <person name="Binder M."/>
            <person name="Bloem J."/>
            <person name="Labutti K."/>
            <person name="Salamov A."/>
            <person name="Andreopoulos B."/>
            <person name="Baker S."/>
            <person name="Barry K."/>
            <person name="Bills G."/>
            <person name="Bluhm B."/>
            <person name="Cannon C."/>
            <person name="Castanera R."/>
            <person name="Culley D."/>
            <person name="Daum C."/>
            <person name="Ezra D."/>
            <person name="Gonzalez J."/>
            <person name="Henrissat B."/>
            <person name="Kuo A."/>
            <person name="Liang C."/>
            <person name="Lipzen A."/>
            <person name="Lutzoni F."/>
            <person name="Magnuson J."/>
            <person name="Mondo S."/>
            <person name="Nolan M."/>
            <person name="Ohm R."/>
            <person name="Pangilinan J."/>
            <person name="Park H.-J."/>
            <person name="Ramirez L."/>
            <person name="Alfaro M."/>
            <person name="Sun H."/>
            <person name="Tritt A."/>
            <person name="Yoshinaga Y."/>
            <person name="Zwiers L.-H."/>
            <person name="Turgeon B."/>
            <person name="Goodwin S."/>
            <person name="Spatafora J."/>
            <person name="Crous P."/>
            <person name="Grigoriev I."/>
        </authorList>
    </citation>
    <scope>NUCLEOTIDE SEQUENCE</scope>
    <source>
        <strain evidence="2">CBS 113818</strain>
    </source>
</reference>
<feature type="region of interest" description="Disordered" evidence="1">
    <location>
        <begin position="47"/>
        <end position="67"/>
    </location>
</feature>
<gene>
    <name evidence="2" type="ORF">CC86DRAFT_412859</name>
</gene>
<dbReference type="EMBL" id="MU006244">
    <property type="protein sequence ID" value="KAF2819552.1"/>
    <property type="molecule type" value="Genomic_DNA"/>
</dbReference>
<dbReference type="Proteomes" id="UP000799424">
    <property type="component" value="Unassembled WGS sequence"/>
</dbReference>
<accession>A0A6A6ZEJ6</accession>
<keyword evidence="3" id="KW-1185">Reference proteome</keyword>
<proteinExistence type="predicted"/>
<feature type="region of interest" description="Disordered" evidence="1">
    <location>
        <begin position="468"/>
        <end position="491"/>
    </location>
</feature>
<feature type="compositionally biased region" description="Basic and acidic residues" evidence="1">
    <location>
        <begin position="58"/>
        <end position="67"/>
    </location>
</feature>
<feature type="compositionally biased region" description="Basic and acidic residues" evidence="1">
    <location>
        <begin position="344"/>
        <end position="353"/>
    </location>
</feature>
<dbReference type="OrthoDB" id="3779310at2759"/>
<evidence type="ECO:0000313" key="2">
    <source>
        <dbReference type="EMBL" id="KAF2819552.1"/>
    </source>
</evidence>
<feature type="compositionally biased region" description="Polar residues" evidence="1">
    <location>
        <begin position="286"/>
        <end position="298"/>
    </location>
</feature>
<feature type="region of interest" description="Disordered" evidence="1">
    <location>
        <begin position="340"/>
        <end position="384"/>
    </location>
</feature>
<evidence type="ECO:0000313" key="3">
    <source>
        <dbReference type="Proteomes" id="UP000799424"/>
    </source>
</evidence>
<feature type="region of interest" description="Disordered" evidence="1">
    <location>
        <begin position="278"/>
        <end position="298"/>
    </location>
</feature>
<sequence length="491" mass="54353">MDDEMPPLTSTMEALPIRVERPKKLTSFTAAQPFVLEDGEVDEGRLLAGYSSSPPPLSEDRSGLMDEGEHTLPQAEARSLYNDLELSLYEYAALEERYQTLSGQHRELRKLTSAYDEIIRGTFRYDEDAASIEELRADADCEGLHAYVYLDLKCLDDETDFVLRKASEAELLRPMVREAGSVQALASRTQSVASLIEEAGGIDELKELVTNAQLLRLSLDEVGGLQGLHNLVSQANRQHAEQQKLAELRASVDGPVGFRAKALKYDMLQQAFAAIQREPAAEQPRTGRTTPHTNVSQAQVPRNISNLRTVQTNYAAVANHNTLTPRGAAIMNPARAAMLSAAPRGRDPDRDLIEAPPPLKRPNSTKTGSNDVPLGKRRAGSARYEDELQLGMSKRPRVDVSRASSLVQATLQGTPRNTDPNYGRLKPIDEATPWQTRFDQLLEHPRTLPVDNTSTVAPGVHPQWEGRFRGRLERTPSADSPTVKIEARRRG</sequence>
<dbReference type="AlphaFoldDB" id="A0A6A6ZEJ6"/>
<evidence type="ECO:0000256" key="1">
    <source>
        <dbReference type="SAM" id="MobiDB-lite"/>
    </source>
</evidence>
<organism evidence="2 3">
    <name type="scientific">Ophiobolus disseminans</name>
    <dbReference type="NCBI Taxonomy" id="1469910"/>
    <lineage>
        <taxon>Eukaryota</taxon>
        <taxon>Fungi</taxon>
        <taxon>Dikarya</taxon>
        <taxon>Ascomycota</taxon>
        <taxon>Pezizomycotina</taxon>
        <taxon>Dothideomycetes</taxon>
        <taxon>Pleosporomycetidae</taxon>
        <taxon>Pleosporales</taxon>
        <taxon>Pleosporineae</taxon>
        <taxon>Phaeosphaeriaceae</taxon>
        <taxon>Ophiobolus</taxon>
    </lineage>
</organism>
<protein>
    <submittedName>
        <fullName evidence="2">Uncharacterized protein</fullName>
    </submittedName>
</protein>
<name>A0A6A6ZEJ6_9PLEO</name>